<keyword evidence="1" id="KW-0472">Membrane</keyword>
<dbReference type="Proteomes" id="UP000823561">
    <property type="component" value="Chromosome 1"/>
</dbReference>
<sequence length="297" mass="33386">MGDHSPSRVAIILLSVVVYVAALAFNGLAGPGKGPFWNSTGDVSGNYETEITPAGWTFSIWGLIYTWLLIMLIYILTWLCRRDSSGWMYCSPAVLPSGFFLTWIINMSLNITWLFLWDREQMSPALIVLALIAFSNYLMIFFSCRGLSAHGSWLSQDHPKDLWCIRVLVQNGIAVYTTWTTIATLINLTIVLDVSGVSKTDAATVSLCLLLIEVLGWFIVENFVIDRHVRYIVTIYPVVIMALVGNVYKHYNPEAPGRNAKFTVVLLVLACLLFVFRVIMVIWKNRMQPLYQGSSGN</sequence>
<protein>
    <submittedName>
        <fullName evidence="2">Uncharacterized protein</fullName>
    </submittedName>
</protein>
<feature type="transmembrane region" description="Helical" evidence="1">
    <location>
        <begin position="168"/>
        <end position="190"/>
    </location>
</feature>
<evidence type="ECO:0000313" key="2">
    <source>
        <dbReference type="EMBL" id="KAG5286840.1"/>
    </source>
</evidence>
<reference evidence="2 3" key="1">
    <citation type="submission" date="2020-10" db="EMBL/GenBank/DDBJ databases">
        <title>Chromosome-scale genome assembly of the Allis shad, Alosa alosa.</title>
        <authorList>
            <person name="Margot Z."/>
            <person name="Christophe K."/>
            <person name="Cabau C."/>
            <person name="Louis A."/>
            <person name="Berthelot C."/>
            <person name="Parey E."/>
            <person name="Roest Crollius H."/>
            <person name="Montfort J."/>
            <person name="Robinson-Rechavi M."/>
            <person name="Bucao C."/>
            <person name="Bouchez O."/>
            <person name="Gislard M."/>
            <person name="Lluch J."/>
            <person name="Milhes M."/>
            <person name="Lampietro C."/>
            <person name="Lopez Roques C."/>
            <person name="Donnadieu C."/>
            <person name="Braasch I."/>
            <person name="Desvignes T."/>
            <person name="Postlethwait J."/>
            <person name="Bobe J."/>
            <person name="Guiguen Y."/>
        </authorList>
    </citation>
    <scope>NUCLEOTIDE SEQUENCE [LARGE SCALE GENOMIC DNA]</scope>
    <source>
        <strain evidence="2">M-15738</strain>
        <tissue evidence="2">Blood</tissue>
    </source>
</reference>
<accession>A0AAV6HIF4</accession>
<keyword evidence="1" id="KW-1133">Transmembrane helix</keyword>
<dbReference type="EMBL" id="JADWDJ010000001">
    <property type="protein sequence ID" value="KAG5286840.1"/>
    <property type="molecule type" value="Genomic_DNA"/>
</dbReference>
<feature type="transmembrane region" description="Helical" evidence="1">
    <location>
        <begin position="58"/>
        <end position="79"/>
    </location>
</feature>
<dbReference type="PANTHER" id="PTHR33802">
    <property type="entry name" value="SI:CH211-161H7.5-RELATED"/>
    <property type="match status" value="1"/>
</dbReference>
<feature type="transmembrane region" description="Helical" evidence="1">
    <location>
        <begin position="9"/>
        <end position="29"/>
    </location>
</feature>
<gene>
    <name evidence="2" type="ORF">AALO_G00019350</name>
</gene>
<organism evidence="2 3">
    <name type="scientific">Alosa alosa</name>
    <name type="common">allis shad</name>
    <dbReference type="NCBI Taxonomy" id="278164"/>
    <lineage>
        <taxon>Eukaryota</taxon>
        <taxon>Metazoa</taxon>
        <taxon>Chordata</taxon>
        <taxon>Craniata</taxon>
        <taxon>Vertebrata</taxon>
        <taxon>Euteleostomi</taxon>
        <taxon>Actinopterygii</taxon>
        <taxon>Neopterygii</taxon>
        <taxon>Teleostei</taxon>
        <taxon>Clupei</taxon>
        <taxon>Clupeiformes</taxon>
        <taxon>Clupeoidei</taxon>
        <taxon>Clupeidae</taxon>
        <taxon>Alosa</taxon>
    </lineage>
</organism>
<comment type="caution">
    <text evidence="2">The sequence shown here is derived from an EMBL/GenBank/DDBJ whole genome shotgun (WGS) entry which is preliminary data.</text>
</comment>
<dbReference type="PANTHER" id="PTHR33802:SF4">
    <property type="entry name" value="SI:DKEY-29D8.3"/>
    <property type="match status" value="1"/>
</dbReference>
<proteinExistence type="predicted"/>
<name>A0AAV6HIF4_9TELE</name>
<dbReference type="AlphaFoldDB" id="A0AAV6HIF4"/>
<keyword evidence="3" id="KW-1185">Reference proteome</keyword>
<keyword evidence="1" id="KW-0812">Transmembrane</keyword>
<evidence type="ECO:0000256" key="1">
    <source>
        <dbReference type="SAM" id="Phobius"/>
    </source>
</evidence>
<feature type="transmembrane region" description="Helical" evidence="1">
    <location>
        <begin position="125"/>
        <end position="147"/>
    </location>
</feature>
<feature type="transmembrane region" description="Helical" evidence="1">
    <location>
        <begin position="260"/>
        <end position="283"/>
    </location>
</feature>
<feature type="transmembrane region" description="Helical" evidence="1">
    <location>
        <begin position="229"/>
        <end position="248"/>
    </location>
</feature>
<evidence type="ECO:0000313" key="3">
    <source>
        <dbReference type="Proteomes" id="UP000823561"/>
    </source>
</evidence>
<feature type="transmembrane region" description="Helical" evidence="1">
    <location>
        <begin position="86"/>
        <end position="105"/>
    </location>
</feature>
<feature type="transmembrane region" description="Helical" evidence="1">
    <location>
        <begin position="202"/>
        <end position="220"/>
    </location>
</feature>